<evidence type="ECO:0000313" key="2">
    <source>
        <dbReference type="Proteomes" id="UP001597049"/>
    </source>
</evidence>
<dbReference type="EMBL" id="JBHTIV010000013">
    <property type="protein sequence ID" value="MFD0933215.1"/>
    <property type="molecule type" value="Genomic_DNA"/>
</dbReference>
<gene>
    <name evidence="1" type="ORF">ACFQ0R_11465</name>
</gene>
<sequence>MKKFKLFLILNLGFLSSCNIQSKDSGQDTLYVSAVSDLNTQKPFYQVMLQNSEGLYKYDYWEKDSTFTKFDISQLGKGDTLLFENKEQLIYLEPYTLYEDLIMFYNDSNLFSYIKTDKGEEIDGIDFINRVNGEYFVTKISNLKTPNSAFEIEEIISFQNEKLNLRWDYFYSDELIYSETESVSFELHEVEDQLFIIPSTIVNPYPIYHIKHINKDKLELSYFTDFETKTKIYSKIESKPLVSDARSYSLCNDHYQSMYYVGDDIRYSKGLERLKGYLQSGMPKISGQGYINLHFTINCNGHVGRFGLELLDENYSSTDFDPLVIKHIVDKVSNLKEWDNIDKISYRGAKDAKMFFLLKIKNNKLTEVCP</sequence>
<protein>
    <recommendedName>
        <fullName evidence="3">TonB protein C-terminal</fullName>
    </recommendedName>
</protein>
<name>A0ABW3GVD5_9FLAO</name>
<evidence type="ECO:0000313" key="1">
    <source>
        <dbReference type="EMBL" id="MFD0933215.1"/>
    </source>
</evidence>
<dbReference type="RefSeq" id="WP_379658519.1">
    <property type="nucleotide sequence ID" value="NZ_JBHTIV010000013.1"/>
</dbReference>
<proteinExistence type="predicted"/>
<keyword evidence="2" id="KW-1185">Reference proteome</keyword>
<evidence type="ECO:0008006" key="3">
    <source>
        <dbReference type="Google" id="ProtNLM"/>
    </source>
</evidence>
<dbReference type="Proteomes" id="UP001597049">
    <property type="component" value="Unassembled WGS sequence"/>
</dbReference>
<organism evidence="1 2">
    <name type="scientific">Psychroflexus salinarum</name>
    <dbReference type="NCBI Taxonomy" id="546024"/>
    <lineage>
        <taxon>Bacteria</taxon>
        <taxon>Pseudomonadati</taxon>
        <taxon>Bacteroidota</taxon>
        <taxon>Flavobacteriia</taxon>
        <taxon>Flavobacteriales</taxon>
        <taxon>Flavobacteriaceae</taxon>
        <taxon>Psychroflexus</taxon>
    </lineage>
</organism>
<reference evidence="2" key="1">
    <citation type="journal article" date="2019" name="Int. J. Syst. Evol. Microbiol.">
        <title>The Global Catalogue of Microorganisms (GCM) 10K type strain sequencing project: providing services to taxonomists for standard genome sequencing and annotation.</title>
        <authorList>
            <consortium name="The Broad Institute Genomics Platform"/>
            <consortium name="The Broad Institute Genome Sequencing Center for Infectious Disease"/>
            <person name="Wu L."/>
            <person name="Ma J."/>
        </authorList>
    </citation>
    <scope>NUCLEOTIDE SEQUENCE [LARGE SCALE GENOMIC DNA]</scope>
    <source>
        <strain evidence="2">CCUG 56752</strain>
    </source>
</reference>
<comment type="caution">
    <text evidence="1">The sequence shown here is derived from an EMBL/GenBank/DDBJ whole genome shotgun (WGS) entry which is preliminary data.</text>
</comment>
<accession>A0ABW3GVD5</accession>
<dbReference type="PROSITE" id="PS51257">
    <property type="entry name" value="PROKAR_LIPOPROTEIN"/>
    <property type="match status" value="1"/>
</dbReference>